<gene>
    <name evidence="2" type="ORF">PITCH_A130010</name>
</gene>
<organism evidence="2">
    <name type="scientific">uncultured Desulfobacterium sp</name>
    <dbReference type="NCBI Taxonomy" id="201089"/>
    <lineage>
        <taxon>Bacteria</taxon>
        <taxon>Pseudomonadati</taxon>
        <taxon>Thermodesulfobacteriota</taxon>
        <taxon>Desulfobacteria</taxon>
        <taxon>Desulfobacterales</taxon>
        <taxon>Desulfobacteriaceae</taxon>
        <taxon>Desulfobacterium</taxon>
        <taxon>environmental samples</taxon>
    </lineage>
</organism>
<dbReference type="InterPro" id="IPR012902">
    <property type="entry name" value="N_methyl_site"/>
</dbReference>
<dbReference type="EMBL" id="OJIN01000035">
    <property type="protein sequence ID" value="SPD72358.1"/>
    <property type="molecule type" value="Genomic_DNA"/>
</dbReference>
<dbReference type="Gene3D" id="3.30.700.10">
    <property type="entry name" value="Glycoprotein, Type 4 Pilin"/>
    <property type="match status" value="1"/>
</dbReference>
<name>A0A445MSD3_9BACT</name>
<keyword evidence="1" id="KW-1133">Transmembrane helix</keyword>
<proteinExistence type="predicted"/>
<dbReference type="Pfam" id="PF07963">
    <property type="entry name" value="N_methyl"/>
    <property type="match status" value="1"/>
</dbReference>
<evidence type="ECO:0000256" key="1">
    <source>
        <dbReference type="SAM" id="Phobius"/>
    </source>
</evidence>
<protein>
    <submittedName>
        <fullName evidence="2">Putative Prepilin-type N-terminal cleavage/methylation domain-containing protein</fullName>
    </submittedName>
</protein>
<dbReference type="AlphaFoldDB" id="A0A445MSD3"/>
<feature type="transmembrane region" description="Helical" evidence="1">
    <location>
        <begin position="21"/>
        <end position="46"/>
    </location>
</feature>
<dbReference type="NCBIfam" id="TIGR02532">
    <property type="entry name" value="IV_pilin_GFxxxE"/>
    <property type="match status" value="1"/>
</dbReference>
<reference evidence="2" key="1">
    <citation type="submission" date="2018-01" db="EMBL/GenBank/DDBJ databases">
        <authorList>
            <person name="Regsiter A."/>
            <person name="William W."/>
        </authorList>
    </citation>
    <scope>NUCLEOTIDE SEQUENCE</scope>
    <source>
        <strain evidence="2">TRIP AH-1</strain>
    </source>
</reference>
<keyword evidence="1" id="KW-0812">Transmembrane</keyword>
<keyword evidence="1" id="KW-0472">Membrane</keyword>
<dbReference type="InterPro" id="IPR045584">
    <property type="entry name" value="Pilin-like"/>
</dbReference>
<dbReference type="SUPFAM" id="SSF54523">
    <property type="entry name" value="Pili subunits"/>
    <property type="match status" value="1"/>
</dbReference>
<evidence type="ECO:0000313" key="2">
    <source>
        <dbReference type="EMBL" id="SPD72358.1"/>
    </source>
</evidence>
<sequence>MSDKFSGPLIKLQTREYGMTLIEIMAVIAIISILSAVAVPVIISILPDYRLRAAISDLYSNLQRAKQEAVRSNGECGVYLDVANNRYQVIAGGPDGVCDGPAAGFPPLPLNDDILINYMDLSDYGSGVRYGSGTAKKTVPGGNIPPIVTVSYVNDRIRFDAKGMARELGYIYLTNVNSSAYAVGTPSISGSIVQKRWLETLWE</sequence>
<accession>A0A445MSD3</accession>